<gene>
    <name evidence="1" type="ORF">K6V98_02355</name>
</gene>
<dbReference type="InterPro" id="IPR001130">
    <property type="entry name" value="TatD-like"/>
</dbReference>
<sequence>MRSFEVPTLAAPAADTHGHLTCFWEKDPVACLLRAAQAGVQFIVTLFDPVGDDMKLDAYQRALRTWLDTASTELEVSSPAVPTPAVPQVRYLVGVHPYGAAHYTEELRSTILLALNDPQCAGIGEIGLDYHVDAEGEYAPAPREVQLAALADQLRIAHEYQLPVELHVRNDDSDPERQAHADVFQLLRELGVPETGCVLHCFGEDRTTMEQAVDLGCYIAYGGAATFNRNEAVRDAFAATPLERIVFETDCPYMAPMPLRGTECEPAMIAFTIDALSKDRALRTGEDPAIIQYAAWENANRLFSSAALIAPGKLEHRF</sequence>
<dbReference type="GO" id="GO:0016787">
    <property type="term" value="F:hydrolase activity"/>
    <property type="evidence" value="ECO:0007669"/>
    <property type="project" value="UniProtKB-KW"/>
</dbReference>
<dbReference type="SUPFAM" id="SSF51556">
    <property type="entry name" value="Metallo-dependent hydrolases"/>
    <property type="match status" value="1"/>
</dbReference>
<keyword evidence="2" id="KW-1185">Reference proteome</keyword>
<accession>A0ABS7MIL1</accession>
<comment type="caution">
    <text evidence="1">The sequence shown here is derived from an EMBL/GenBank/DDBJ whole genome shotgun (WGS) entry which is preliminary data.</text>
</comment>
<dbReference type="InterPro" id="IPR032466">
    <property type="entry name" value="Metal_Hydrolase"/>
</dbReference>
<proteinExistence type="predicted"/>
<dbReference type="EMBL" id="JAIMFO010000004">
    <property type="protein sequence ID" value="MBY4797208.1"/>
    <property type="molecule type" value="Genomic_DNA"/>
</dbReference>
<evidence type="ECO:0000313" key="2">
    <source>
        <dbReference type="Proteomes" id="UP000700908"/>
    </source>
</evidence>
<dbReference type="Proteomes" id="UP000700908">
    <property type="component" value="Unassembled WGS sequence"/>
</dbReference>
<keyword evidence="1" id="KW-0378">Hydrolase</keyword>
<protein>
    <submittedName>
        <fullName evidence="1">TatD family hydrolase</fullName>
    </submittedName>
</protein>
<reference evidence="1 2" key="1">
    <citation type="submission" date="2021-08" db="EMBL/GenBank/DDBJ databases">
        <title>Collinsella faecalis sp. nov. isolated from swine faeces.</title>
        <authorList>
            <person name="Oh B.S."/>
            <person name="Lee J.H."/>
        </authorList>
    </citation>
    <scope>NUCLEOTIDE SEQUENCE [LARGE SCALE GENOMIC DNA]</scope>
    <source>
        <strain evidence="1 2">AGMB00827</strain>
    </source>
</reference>
<organism evidence="1 2">
    <name type="scientific">Collinsella ureilytica</name>
    <dbReference type="NCBI Taxonomy" id="2869515"/>
    <lineage>
        <taxon>Bacteria</taxon>
        <taxon>Bacillati</taxon>
        <taxon>Actinomycetota</taxon>
        <taxon>Coriobacteriia</taxon>
        <taxon>Coriobacteriales</taxon>
        <taxon>Coriobacteriaceae</taxon>
        <taxon>Collinsella</taxon>
    </lineage>
</organism>
<dbReference type="PANTHER" id="PTHR46124:SF2">
    <property type="entry name" value="D-AMINOACYL-TRNA DEACYLASE"/>
    <property type="match status" value="1"/>
</dbReference>
<dbReference type="CDD" id="cd01310">
    <property type="entry name" value="TatD_DNAse"/>
    <property type="match status" value="1"/>
</dbReference>
<evidence type="ECO:0000313" key="1">
    <source>
        <dbReference type="EMBL" id="MBY4797208.1"/>
    </source>
</evidence>
<dbReference type="Pfam" id="PF01026">
    <property type="entry name" value="TatD_DNase"/>
    <property type="match status" value="1"/>
</dbReference>
<dbReference type="Gene3D" id="3.20.20.140">
    <property type="entry name" value="Metal-dependent hydrolases"/>
    <property type="match status" value="1"/>
</dbReference>
<name>A0ABS7MIL1_9ACTN</name>
<dbReference type="PANTHER" id="PTHR46124">
    <property type="entry name" value="D-AMINOACYL-TRNA DEACYLASE"/>
    <property type="match status" value="1"/>
</dbReference>